<dbReference type="InterPro" id="IPR050095">
    <property type="entry name" value="ECF_ABC_transporter_ATP-bd"/>
</dbReference>
<evidence type="ECO:0000256" key="12">
    <source>
        <dbReference type="SAM" id="MobiDB-lite"/>
    </source>
</evidence>
<accession>A0A087DC07</accession>
<dbReference type="FunFam" id="3.40.50.300:FF:000224">
    <property type="entry name" value="Energy-coupling factor transporter ATP-binding protein EcfA"/>
    <property type="match status" value="2"/>
</dbReference>
<protein>
    <submittedName>
        <fullName evidence="15">Fused ATP-binding protein and permease of ABC transporter</fullName>
        <ecNumber evidence="15">3.6.3.17</ecNumber>
    </submittedName>
</protein>
<keyword evidence="11 13" id="KW-0472">Membrane</keyword>
<evidence type="ECO:0000256" key="7">
    <source>
        <dbReference type="ARBA" id="ARBA00022741"/>
    </source>
</evidence>
<dbReference type="EC" id="3.6.3.17" evidence="15"/>
<sequence length="807" mass="86084">MNSSDAQMPAAKLNHIRFSYDHGSTWALDDVSLTVYAGERLCLVGPNGSGKSTLARLIAGLTAPDAGAIILLGHTVYTSAAGPNAEEYRAARRGIGMVFQNPEDQIVTTVIEDDVAFGPENLGIPRTHIGERINASLEAVGLASHRDSDPTRMSGGQQQRAAIAGMLAMNPAILVLDEPTAMLDEAARAEVMAVLDKLHARGTTIVHVTHHPQEAAHADRVVHMEHGRITEIAAQPQVQPNRSNSCPNPAVAQELRAQENSTTTATAGSDYLPLLSSCTDASRDNTIHSAASTPAIRVEHLSFRYGSGRTVIDNLSFTIQHGETVAVMGANGSGKSTLAKLLCALGKPSAGSIEVAGVPLSRERGGRRKPRGANRKQLAQLRKRVGYVMQHPEHQLFADTVAEDIAYGPRNQGLTESEVQGRVHQALDMLRIAHLANRSPFDLSGGQQRLVAIAGVVACQPEVLIMDEPTASLDVHAKARIHELIRTLQRQGVTIFIITHDRAEAFALAQRVVRMPDAHETAVEEPPQGAGTSREINDASAGTAVPASPAATKAHQNRSFVQQLDPRVKMVGFLAAMFTMFAVSTPAQLALGIAVNLALIAAARINPVRLLSVIHPILALLALMSLANLIVVRTGTVLASFGPLLITSDGVLIAVLYACRFALVIILGAVFLNTTTPTAMTDAFEALLKPLSRVGVHTQEIALVMSLALRFIPTLTGETKSIVDAQAARGGSVETGSPMQRIKAMSAIIVPVFAGTLRHADNLSLALDARCYEEGIQRTHWRVFSPGWRDAIFAAVIIAYITAIIVL</sequence>
<dbReference type="PANTHER" id="PTHR43553">
    <property type="entry name" value="HEAVY METAL TRANSPORTER"/>
    <property type="match status" value="1"/>
</dbReference>
<dbReference type="SMART" id="SM00382">
    <property type="entry name" value="AAA"/>
    <property type="match status" value="2"/>
</dbReference>
<evidence type="ECO:0000256" key="11">
    <source>
        <dbReference type="ARBA" id="ARBA00023136"/>
    </source>
</evidence>
<dbReference type="SUPFAM" id="SSF52540">
    <property type="entry name" value="P-loop containing nucleoside triphosphate hydrolases"/>
    <property type="match status" value="2"/>
</dbReference>
<evidence type="ECO:0000259" key="14">
    <source>
        <dbReference type="PROSITE" id="PS50893"/>
    </source>
</evidence>
<dbReference type="GO" id="GO:0043190">
    <property type="term" value="C:ATP-binding cassette (ABC) transporter complex"/>
    <property type="evidence" value="ECO:0007669"/>
    <property type="project" value="TreeGrafter"/>
</dbReference>
<evidence type="ECO:0000256" key="1">
    <source>
        <dbReference type="ARBA" id="ARBA00004141"/>
    </source>
</evidence>
<dbReference type="GO" id="GO:0016887">
    <property type="term" value="F:ATP hydrolysis activity"/>
    <property type="evidence" value="ECO:0007669"/>
    <property type="project" value="InterPro"/>
</dbReference>
<dbReference type="InterPro" id="IPR003339">
    <property type="entry name" value="ABC/ECF_trnsptr_transmembrane"/>
</dbReference>
<dbReference type="Pfam" id="PF00005">
    <property type="entry name" value="ABC_tran"/>
    <property type="match status" value="2"/>
</dbReference>
<feature type="region of interest" description="Disordered" evidence="12">
    <location>
        <begin position="520"/>
        <end position="558"/>
    </location>
</feature>
<evidence type="ECO:0000256" key="8">
    <source>
        <dbReference type="ARBA" id="ARBA00022840"/>
    </source>
</evidence>
<dbReference type="GO" id="GO:0005524">
    <property type="term" value="F:ATP binding"/>
    <property type="evidence" value="ECO:0007669"/>
    <property type="project" value="UniProtKB-KW"/>
</dbReference>
<dbReference type="InterPro" id="IPR017871">
    <property type="entry name" value="ABC_transporter-like_CS"/>
</dbReference>
<evidence type="ECO:0000256" key="9">
    <source>
        <dbReference type="ARBA" id="ARBA00022967"/>
    </source>
</evidence>
<evidence type="ECO:0000256" key="13">
    <source>
        <dbReference type="SAM" id="Phobius"/>
    </source>
</evidence>
<keyword evidence="6 13" id="KW-0812">Transmembrane</keyword>
<dbReference type="CDD" id="cd16914">
    <property type="entry name" value="EcfT"/>
    <property type="match status" value="1"/>
</dbReference>
<evidence type="ECO:0000256" key="3">
    <source>
        <dbReference type="ARBA" id="ARBA00005417"/>
    </source>
</evidence>
<organism evidence="15 16">
    <name type="scientific">Bifidobacterium saguini DSM 23967</name>
    <dbReference type="NCBI Taxonomy" id="1437607"/>
    <lineage>
        <taxon>Bacteria</taxon>
        <taxon>Bacillati</taxon>
        <taxon>Actinomycetota</taxon>
        <taxon>Actinomycetes</taxon>
        <taxon>Bifidobacteriales</taxon>
        <taxon>Bifidobacteriaceae</taxon>
        <taxon>Bifidobacterium</taxon>
    </lineage>
</organism>
<evidence type="ECO:0000256" key="5">
    <source>
        <dbReference type="ARBA" id="ARBA00022475"/>
    </source>
</evidence>
<evidence type="ECO:0000256" key="4">
    <source>
        <dbReference type="ARBA" id="ARBA00022448"/>
    </source>
</evidence>
<dbReference type="STRING" id="1437607.BISA_1221"/>
<feature type="transmembrane region" description="Helical" evidence="13">
    <location>
        <begin position="787"/>
        <end position="806"/>
    </location>
</feature>
<reference evidence="15 16" key="1">
    <citation type="submission" date="2014-03" db="EMBL/GenBank/DDBJ databases">
        <title>Genomics of Bifidobacteria.</title>
        <authorList>
            <person name="Ventura M."/>
            <person name="Milani C."/>
            <person name="Lugli G.A."/>
        </authorList>
    </citation>
    <scope>NUCLEOTIDE SEQUENCE [LARGE SCALE GENOMIC DNA]</scope>
    <source>
        <strain evidence="15 16">DSM 23967</strain>
    </source>
</reference>
<dbReference type="RefSeq" id="WP_033890274.1">
    <property type="nucleotide sequence ID" value="NZ_JDUT01000003.1"/>
</dbReference>
<dbReference type="PROSITE" id="PS00211">
    <property type="entry name" value="ABC_TRANSPORTER_1"/>
    <property type="match status" value="2"/>
</dbReference>
<evidence type="ECO:0000313" key="15">
    <source>
        <dbReference type="EMBL" id="KFI93057.1"/>
    </source>
</evidence>
<name>A0A087DC07_9BIFI</name>
<dbReference type="PANTHER" id="PTHR43553:SF24">
    <property type="entry name" value="ENERGY-COUPLING FACTOR TRANSPORTER ATP-BINDING PROTEIN ECFA1"/>
    <property type="match status" value="1"/>
</dbReference>
<dbReference type="InterPro" id="IPR003593">
    <property type="entry name" value="AAA+_ATPase"/>
</dbReference>
<dbReference type="InterPro" id="IPR003439">
    <property type="entry name" value="ABC_transporter-like_ATP-bd"/>
</dbReference>
<dbReference type="PROSITE" id="PS50893">
    <property type="entry name" value="ABC_TRANSPORTER_2"/>
    <property type="match status" value="2"/>
</dbReference>
<comment type="subcellular location">
    <subcellularLocation>
        <location evidence="2">Cell membrane</location>
    </subcellularLocation>
    <subcellularLocation>
        <location evidence="1">Membrane</location>
        <topology evidence="1">Multi-pass membrane protein</topology>
    </subcellularLocation>
</comment>
<dbReference type="GO" id="GO:0042626">
    <property type="term" value="F:ATPase-coupled transmembrane transporter activity"/>
    <property type="evidence" value="ECO:0007669"/>
    <property type="project" value="TreeGrafter"/>
</dbReference>
<dbReference type="CDD" id="cd03225">
    <property type="entry name" value="ABC_cobalt_CbiO_domain1"/>
    <property type="match status" value="2"/>
</dbReference>
<keyword evidence="5" id="KW-1003">Cell membrane</keyword>
<comment type="similarity">
    <text evidence="3">Belongs to the ABC transporter superfamily.</text>
</comment>
<gene>
    <name evidence="15" type="ORF">BISA_1221</name>
</gene>
<feature type="domain" description="ABC transporter" evidence="14">
    <location>
        <begin position="296"/>
        <end position="542"/>
    </location>
</feature>
<dbReference type="InterPro" id="IPR015856">
    <property type="entry name" value="ABC_transpr_CbiO/EcfA_su"/>
</dbReference>
<feature type="transmembrane region" description="Helical" evidence="13">
    <location>
        <begin position="570"/>
        <end position="603"/>
    </location>
</feature>
<comment type="caution">
    <text evidence="15">The sequence shown here is derived from an EMBL/GenBank/DDBJ whole genome shotgun (WGS) entry which is preliminary data.</text>
</comment>
<dbReference type="Pfam" id="PF02361">
    <property type="entry name" value="CbiQ"/>
    <property type="match status" value="1"/>
</dbReference>
<feature type="transmembrane region" description="Helical" evidence="13">
    <location>
        <begin position="610"/>
        <end position="631"/>
    </location>
</feature>
<proteinExistence type="inferred from homology"/>
<keyword evidence="9" id="KW-1278">Translocase</keyword>
<dbReference type="AlphaFoldDB" id="A0A087DC07"/>
<evidence type="ECO:0000256" key="6">
    <source>
        <dbReference type="ARBA" id="ARBA00022692"/>
    </source>
</evidence>
<evidence type="ECO:0000256" key="2">
    <source>
        <dbReference type="ARBA" id="ARBA00004236"/>
    </source>
</evidence>
<dbReference type="NCBIfam" id="NF010167">
    <property type="entry name" value="PRK13648.1"/>
    <property type="match status" value="2"/>
</dbReference>
<dbReference type="InterPro" id="IPR027417">
    <property type="entry name" value="P-loop_NTPase"/>
</dbReference>
<dbReference type="Proteomes" id="UP000029066">
    <property type="component" value="Unassembled WGS sequence"/>
</dbReference>
<dbReference type="OrthoDB" id="501320at2"/>
<feature type="transmembrane region" description="Helical" evidence="13">
    <location>
        <begin position="651"/>
        <end position="672"/>
    </location>
</feature>
<evidence type="ECO:0000313" key="16">
    <source>
        <dbReference type="Proteomes" id="UP000029066"/>
    </source>
</evidence>
<keyword evidence="10 13" id="KW-1133">Transmembrane helix</keyword>
<keyword evidence="4" id="KW-0813">Transport</keyword>
<keyword evidence="7" id="KW-0547">Nucleotide-binding</keyword>
<dbReference type="Gene3D" id="3.40.50.300">
    <property type="entry name" value="P-loop containing nucleotide triphosphate hydrolases"/>
    <property type="match status" value="2"/>
</dbReference>
<evidence type="ECO:0000256" key="10">
    <source>
        <dbReference type="ARBA" id="ARBA00022989"/>
    </source>
</evidence>
<dbReference type="EMBL" id="JGZN01000006">
    <property type="protein sequence ID" value="KFI93057.1"/>
    <property type="molecule type" value="Genomic_DNA"/>
</dbReference>
<keyword evidence="15" id="KW-0378">Hydrolase</keyword>
<feature type="domain" description="ABC transporter" evidence="14">
    <location>
        <begin position="11"/>
        <end position="251"/>
    </location>
</feature>
<keyword evidence="8 15" id="KW-0067">ATP-binding</keyword>